<evidence type="ECO:0000256" key="2">
    <source>
        <dbReference type="PROSITE-ProRule" id="PRU00024"/>
    </source>
</evidence>
<evidence type="ECO:0000313" key="7">
    <source>
        <dbReference type="EMBL" id="KAF0975430.1"/>
    </source>
</evidence>
<evidence type="ECO:0000259" key="6">
    <source>
        <dbReference type="PROSITE" id="PS50119"/>
    </source>
</evidence>
<dbReference type="PROSITE" id="PS51125">
    <property type="entry name" value="NHL"/>
    <property type="match status" value="1"/>
</dbReference>
<dbReference type="InterPro" id="IPR001258">
    <property type="entry name" value="NHL_repeat"/>
</dbReference>
<dbReference type="CDD" id="cd05819">
    <property type="entry name" value="NHL"/>
    <property type="match status" value="1"/>
</dbReference>
<dbReference type="Gene3D" id="2.120.10.30">
    <property type="entry name" value="TolB, C-terminal domain"/>
    <property type="match status" value="2"/>
</dbReference>
<keyword evidence="1" id="KW-0677">Repeat</keyword>
<feature type="repeat" description="NHL" evidence="3">
    <location>
        <begin position="776"/>
        <end position="820"/>
    </location>
</feature>
<feature type="coiled-coil region" evidence="4">
    <location>
        <begin position="234"/>
        <end position="343"/>
    </location>
</feature>
<keyword evidence="2" id="KW-0479">Metal-binding</keyword>
<dbReference type="GeneID" id="68112642"/>
<dbReference type="Proteomes" id="UP000444721">
    <property type="component" value="Unassembled WGS sequence"/>
</dbReference>
<dbReference type="SUPFAM" id="SSF57845">
    <property type="entry name" value="B-box zinc-binding domain"/>
    <property type="match status" value="1"/>
</dbReference>
<dbReference type="Pfam" id="PF01436">
    <property type="entry name" value="NHL"/>
    <property type="match status" value="1"/>
</dbReference>
<dbReference type="OrthoDB" id="9987040at2759"/>
<dbReference type="RefSeq" id="XP_044560143.1">
    <property type="nucleotide sequence ID" value="XM_044708947.1"/>
</dbReference>
<dbReference type="Gene3D" id="3.30.160.60">
    <property type="entry name" value="Classic Zinc Finger"/>
    <property type="match status" value="1"/>
</dbReference>
<sequence length="821" mass="93421">MTAPNNNNNHNNLHHSSSSKDASSSPHPSSSCCDYYFCSYHGVRHAKSHPHHGVTSLHNKSTTNQIEVIHSASETNSSFNTNLSNNHNGWMVHSFFSNNGSNCGCSFSSHSTEDGSSQNIPSHNNNNNNHHSLFNDQYLSFSPSISYSIPPRLFQSHPHLHNNNNTIPNTPPHHRHHWPENQYSMISPRHYFGFPMCNEHHIPINTYCRTCEKLICSVCALVKSHTGHMFDLIQEVESRERQEIQENLQVIKQEIEHWEDEFQTSESDLEKTITRIDEMQLKLSNKVQSVVDELKKKLDEHSRIIKNNIEEVCEEQKNVVHSIKNLKKQITDLLSEFDHLEEMSGFDLIEKKLSRVSSIYALCERMKKEFPYESTRQLYDMKIDIDPQSVKAACEQIEQLSHIVKIEPMCMNEHSNVPDSMEEEKKQTLISMKQPLSLLSIKDGRFNYESVEFIGNASKGAFSKVPLKCPTDVAISYLHSCIVVSEWGQQQIHLFDLFSKQHKYVFSMPSAPRNLAVDPNITQYLSIVVSASDNLVYKYNIVIPHVSPVSASNLSTMNHHIPTILSKDRKTATNYDHMLVWISGKQMYSPSESHKLFKYPRGIAVEKAIRNLSNNYEIYVCDHGNHRIIVLNSVDGSFLRTIGGSSLYVHMNDSTISFSRDASLTLSLDDLSSSNNDTNASNVQKFKRPWGITIYKNKYLIISEKRGNRIQVLTKEGEFIAEFPSRQEQELSMNNSVKILKPRGLLVDPSNKNNVLIVDGGNHRLVMCDIRTGQVLSLFGNLGHGMNQFNEPHGICLNELTGEIYVADCNNHCIHVLGPKV</sequence>
<organism evidence="7 8">
    <name type="scientific">Naegleria fowleri</name>
    <name type="common">Brain eating amoeba</name>
    <dbReference type="NCBI Taxonomy" id="5763"/>
    <lineage>
        <taxon>Eukaryota</taxon>
        <taxon>Discoba</taxon>
        <taxon>Heterolobosea</taxon>
        <taxon>Tetramitia</taxon>
        <taxon>Eutetramitia</taxon>
        <taxon>Vahlkampfiidae</taxon>
        <taxon>Naegleria</taxon>
    </lineage>
</organism>
<dbReference type="Pfam" id="PF00643">
    <property type="entry name" value="zf-B_box"/>
    <property type="match status" value="1"/>
</dbReference>
<dbReference type="VEuPathDB" id="AmoebaDB:FDP41_005424"/>
<proteinExistence type="predicted"/>
<feature type="region of interest" description="Disordered" evidence="5">
    <location>
        <begin position="1"/>
        <end position="25"/>
    </location>
</feature>
<dbReference type="InterPro" id="IPR011042">
    <property type="entry name" value="6-blade_b-propeller_TolB-like"/>
</dbReference>
<evidence type="ECO:0000256" key="3">
    <source>
        <dbReference type="PROSITE-ProRule" id="PRU00504"/>
    </source>
</evidence>
<dbReference type="GO" id="GO:0061630">
    <property type="term" value="F:ubiquitin protein ligase activity"/>
    <property type="evidence" value="ECO:0007669"/>
    <property type="project" value="TreeGrafter"/>
</dbReference>
<dbReference type="SMART" id="SM00336">
    <property type="entry name" value="BBOX"/>
    <property type="match status" value="1"/>
</dbReference>
<dbReference type="SUPFAM" id="SSF63825">
    <property type="entry name" value="YWTD domain"/>
    <property type="match status" value="1"/>
</dbReference>
<gene>
    <name evidence="7" type="ORF">FDP41_005424</name>
</gene>
<accession>A0A6A5BN84</accession>
<name>A0A6A5BN84_NAEFO</name>
<reference evidence="7 8" key="1">
    <citation type="journal article" date="2019" name="Sci. Rep.">
        <title>Nanopore sequencing improves the draft genome of the human pathogenic amoeba Naegleria fowleri.</title>
        <authorList>
            <person name="Liechti N."/>
            <person name="Schurch N."/>
            <person name="Bruggmann R."/>
            <person name="Wittwer M."/>
        </authorList>
    </citation>
    <scope>NUCLEOTIDE SEQUENCE [LARGE SCALE GENOMIC DNA]</scope>
    <source>
        <strain evidence="7 8">ATCC 30894</strain>
    </source>
</reference>
<dbReference type="PANTHER" id="PTHR24104">
    <property type="entry name" value="E3 UBIQUITIN-PROTEIN LIGASE NHLRC1-RELATED"/>
    <property type="match status" value="1"/>
</dbReference>
<dbReference type="GO" id="GO:0000209">
    <property type="term" value="P:protein polyubiquitination"/>
    <property type="evidence" value="ECO:0007669"/>
    <property type="project" value="TreeGrafter"/>
</dbReference>
<dbReference type="InterPro" id="IPR000315">
    <property type="entry name" value="Znf_B-box"/>
</dbReference>
<keyword evidence="2" id="KW-0863">Zinc-finger</keyword>
<evidence type="ECO:0000256" key="1">
    <source>
        <dbReference type="ARBA" id="ARBA00022737"/>
    </source>
</evidence>
<keyword evidence="4" id="KW-0175">Coiled coil</keyword>
<dbReference type="GO" id="GO:0008270">
    <property type="term" value="F:zinc ion binding"/>
    <property type="evidence" value="ECO:0007669"/>
    <property type="project" value="UniProtKB-KW"/>
</dbReference>
<evidence type="ECO:0000256" key="5">
    <source>
        <dbReference type="SAM" id="MobiDB-lite"/>
    </source>
</evidence>
<dbReference type="EMBL" id="VFQX01000044">
    <property type="protein sequence ID" value="KAF0975430.1"/>
    <property type="molecule type" value="Genomic_DNA"/>
</dbReference>
<feature type="domain" description="B box-type" evidence="6">
    <location>
        <begin position="196"/>
        <end position="233"/>
    </location>
</feature>
<dbReference type="VEuPathDB" id="AmoebaDB:NfTy_066120"/>
<comment type="caution">
    <text evidence="7">The sequence shown here is derived from an EMBL/GenBank/DDBJ whole genome shotgun (WGS) entry which is preliminary data.</text>
</comment>
<protein>
    <recommendedName>
        <fullName evidence="6">B box-type domain-containing protein</fullName>
    </recommendedName>
</protein>
<keyword evidence="2" id="KW-0862">Zinc</keyword>
<dbReference type="VEuPathDB" id="AmoebaDB:NF0014750"/>
<evidence type="ECO:0000313" key="8">
    <source>
        <dbReference type="Proteomes" id="UP000444721"/>
    </source>
</evidence>
<feature type="region of interest" description="Disordered" evidence="5">
    <location>
        <begin position="157"/>
        <end position="178"/>
    </location>
</feature>
<dbReference type="PROSITE" id="PS50119">
    <property type="entry name" value="ZF_BBOX"/>
    <property type="match status" value="1"/>
</dbReference>
<dbReference type="GO" id="GO:0043161">
    <property type="term" value="P:proteasome-mediated ubiquitin-dependent protein catabolic process"/>
    <property type="evidence" value="ECO:0007669"/>
    <property type="project" value="TreeGrafter"/>
</dbReference>
<dbReference type="AlphaFoldDB" id="A0A6A5BN84"/>
<dbReference type="PANTHER" id="PTHR24104:SF25">
    <property type="entry name" value="PROTEIN LIN-41"/>
    <property type="match status" value="1"/>
</dbReference>
<evidence type="ECO:0000256" key="4">
    <source>
        <dbReference type="SAM" id="Coils"/>
    </source>
</evidence>
<dbReference type="InterPro" id="IPR050952">
    <property type="entry name" value="TRIM-NHL_E3_ligases"/>
</dbReference>
<keyword evidence="8" id="KW-1185">Reference proteome</keyword>